<dbReference type="PANTHER" id="PTHR43767">
    <property type="entry name" value="LONG-CHAIN-FATTY-ACID--COA LIGASE"/>
    <property type="match status" value="1"/>
</dbReference>
<evidence type="ECO:0000259" key="3">
    <source>
        <dbReference type="Pfam" id="PF00501"/>
    </source>
</evidence>
<dbReference type="InterPro" id="IPR050237">
    <property type="entry name" value="ATP-dep_AMP-bd_enzyme"/>
</dbReference>
<dbReference type="Proteomes" id="UP000812982">
    <property type="component" value="Unassembled WGS sequence"/>
</dbReference>
<dbReference type="RefSeq" id="WP_217155480.1">
    <property type="nucleotide sequence ID" value="NZ_VOMB01000009.1"/>
</dbReference>
<evidence type="ECO:0000256" key="1">
    <source>
        <dbReference type="SAM" id="MobiDB-lite"/>
    </source>
</evidence>
<feature type="domain" description="AMP-binding enzyme C-terminal" evidence="4">
    <location>
        <begin position="475"/>
        <end position="549"/>
    </location>
</feature>
<comment type="caution">
    <text evidence="5">The sequence shown here is derived from an EMBL/GenBank/DDBJ whole genome shotgun (WGS) entry which is preliminary data.</text>
</comment>
<evidence type="ECO:0000256" key="2">
    <source>
        <dbReference type="SAM" id="Phobius"/>
    </source>
</evidence>
<proteinExistence type="predicted"/>
<sequence length="565" mass="60514">MTAEPSPSTPSWTTNYPAGVPSQLPVEFATMLQAWERQVQTRPGAPSVHYFDVTLSIAEIDRAASLLAVRLQDDGLQPGDRMAIYLQNDPQWLVALLAGWKCGAVPVAVNPMLRAEELRHVLVDSGARALVCLDSLYSSVREVAGGTELCNIITTHPLDMTPDAAVPDALAARMSSRQIFDAASDWRAITAGSSKDVVRQGRFPATAEIGALVYTSGTTGPQKGAMNTHRAMVHSSAVYCRWWDIRAERDVIVGVAPLFHITGLIAVLGVHILGGAPIVLMHRFDADYTLRAVQRWQGTFMIGASTAFIALINQPDLAQIDVSSLTKAVSGGAPVSPALIDRVHAATGWTLRGAYGLTETTSPTHLGPVAVDPPTDPESGATAVGIPVPGARVRIVDPATGVDLPPGGTGEIVVSGPMVVPGYWRRPEESARAIVDGWLHTGDIGKMIDGGWLFVIDRLKDVINAGGYKVFPRDVEDVLYRHPAVLEAAVVGVPDDYRGETVKAFVSLIQGATASPQEIIGFCRDRMAAYKYPRSVVIVDELPKNTAGKILRRELRRSVGRPSVG</sequence>
<dbReference type="EMBL" id="VOMB01000009">
    <property type="protein sequence ID" value="MBU9763443.1"/>
    <property type="molecule type" value="Genomic_DNA"/>
</dbReference>
<protein>
    <submittedName>
        <fullName evidence="5">Long-chain fatty acid--CoA ligase</fullName>
    </submittedName>
</protein>
<keyword evidence="6" id="KW-1185">Reference proteome</keyword>
<accession>A0ABS6KIP5</accession>
<organism evidence="5 6">
    <name type="scientific">[Mycobacterium] fortunisiensis</name>
    <dbReference type="NCBI Taxonomy" id="2600579"/>
    <lineage>
        <taxon>Bacteria</taxon>
        <taxon>Bacillati</taxon>
        <taxon>Actinomycetota</taxon>
        <taxon>Actinomycetes</taxon>
        <taxon>Mycobacteriales</taxon>
        <taxon>Mycobacteriaceae</taxon>
        <taxon>Mycolicibacterium</taxon>
    </lineage>
</organism>
<gene>
    <name evidence="5" type="ORF">FR943_06250</name>
</gene>
<keyword evidence="2" id="KW-1133">Transmembrane helix</keyword>
<feature type="transmembrane region" description="Helical" evidence="2">
    <location>
        <begin position="258"/>
        <end position="280"/>
    </location>
</feature>
<evidence type="ECO:0000313" key="6">
    <source>
        <dbReference type="Proteomes" id="UP000812982"/>
    </source>
</evidence>
<dbReference type="Pfam" id="PF00501">
    <property type="entry name" value="AMP-binding"/>
    <property type="match status" value="1"/>
</dbReference>
<feature type="region of interest" description="Disordered" evidence="1">
    <location>
        <begin position="363"/>
        <end position="383"/>
    </location>
</feature>
<dbReference type="InterPro" id="IPR025110">
    <property type="entry name" value="AMP-bd_C"/>
</dbReference>
<feature type="domain" description="AMP-dependent synthetase/ligase" evidence="3">
    <location>
        <begin position="36"/>
        <end position="424"/>
    </location>
</feature>
<keyword evidence="2" id="KW-0472">Membrane</keyword>
<dbReference type="PANTHER" id="PTHR43767:SF1">
    <property type="entry name" value="NONRIBOSOMAL PEPTIDE SYNTHASE PES1 (EUROFUNG)-RELATED"/>
    <property type="match status" value="1"/>
</dbReference>
<keyword evidence="5" id="KW-0436">Ligase</keyword>
<name>A0ABS6KIP5_9MYCO</name>
<reference evidence="5 6" key="1">
    <citation type="journal article" date="2021" name="Sci. Rep.">
        <title>Phenotypic and genomic hallmarks of a novel, potentially pathogenic rapidly growing Mycobacterium species related to the Mycobacterium fortuitum complex.</title>
        <authorList>
            <person name="Gharbi R."/>
            <person name="Khanna V."/>
            <person name="Frigui W."/>
            <person name="Mhenni B."/>
            <person name="Brosch R."/>
            <person name="Mardassi H."/>
        </authorList>
    </citation>
    <scope>NUCLEOTIDE SEQUENCE [LARGE SCALE GENOMIC DNA]</scope>
    <source>
        <strain evidence="5 6">TNTM28</strain>
    </source>
</reference>
<evidence type="ECO:0000313" key="5">
    <source>
        <dbReference type="EMBL" id="MBU9763443.1"/>
    </source>
</evidence>
<dbReference type="GO" id="GO:0016874">
    <property type="term" value="F:ligase activity"/>
    <property type="evidence" value="ECO:0007669"/>
    <property type="project" value="UniProtKB-KW"/>
</dbReference>
<keyword evidence="2" id="KW-0812">Transmembrane</keyword>
<dbReference type="InterPro" id="IPR000873">
    <property type="entry name" value="AMP-dep_synth/lig_dom"/>
</dbReference>
<evidence type="ECO:0000259" key="4">
    <source>
        <dbReference type="Pfam" id="PF13193"/>
    </source>
</evidence>
<dbReference type="Pfam" id="PF13193">
    <property type="entry name" value="AMP-binding_C"/>
    <property type="match status" value="1"/>
</dbReference>